<dbReference type="eggNOG" id="COG1835">
    <property type="taxonomic scope" value="Bacteria"/>
</dbReference>
<evidence type="ECO:0000313" key="4">
    <source>
        <dbReference type="Proteomes" id="UP000004926"/>
    </source>
</evidence>
<keyword evidence="3" id="KW-0012">Acyltransferase</keyword>
<name>H5XBW9_9PSEU</name>
<feature type="transmembrane region" description="Helical" evidence="1">
    <location>
        <begin position="339"/>
        <end position="360"/>
    </location>
</feature>
<accession>H5XBW9</accession>
<feature type="transmembrane region" description="Helical" evidence="1">
    <location>
        <begin position="267"/>
        <end position="290"/>
    </location>
</feature>
<dbReference type="GO" id="GO:0016747">
    <property type="term" value="F:acyltransferase activity, transferring groups other than amino-acyl groups"/>
    <property type="evidence" value="ECO:0007669"/>
    <property type="project" value="InterPro"/>
</dbReference>
<feature type="transmembrane region" description="Helical" evidence="1">
    <location>
        <begin position="54"/>
        <end position="78"/>
    </location>
</feature>
<keyword evidence="1" id="KW-0472">Membrane</keyword>
<dbReference type="GO" id="GO:0009103">
    <property type="term" value="P:lipopolysaccharide biosynthetic process"/>
    <property type="evidence" value="ECO:0007669"/>
    <property type="project" value="TreeGrafter"/>
</dbReference>
<feature type="transmembrane region" description="Helical" evidence="1">
    <location>
        <begin position="302"/>
        <end position="327"/>
    </location>
</feature>
<feature type="transmembrane region" description="Helical" evidence="1">
    <location>
        <begin position="139"/>
        <end position="163"/>
    </location>
</feature>
<gene>
    <name evidence="3" type="ORF">SacmaDRAFT_4573</name>
</gene>
<dbReference type="AlphaFoldDB" id="H5XBW9"/>
<keyword evidence="1" id="KW-1133">Transmembrane helix</keyword>
<dbReference type="HOGENOM" id="CLU_005679_2_5_11"/>
<dbReference type="InterPro" id="IPR050879">
    <property type="entry name" value="Acyltransferase_3"/>
</dbReference>
<protein>
    <submittedName>
        <fullName evidence="3">Putative acyltransferase</fullName>
    </submittedName>
</protein>
<keyword evidence="3" id="KW-0808">Transferase</keyword>
<evidence type="ECO:0000313" key="3">
    <source>
        <dbReference type="EMBL" id="EHR52756.1"/>
    </source>
</evidence>
<dbReference type="InterPro" id="IPR002656">
    <property type="entry name" value="Acyl_transf_3_dom"/>
</dbReference>
<feature type="transmembrane region" description="Helical" evidence="1">
    <location>
        <begin position="175"/>
        <end position="194"/>
    </location>
</feature>
<organism evidence="3 4">
    <name type="scientific">Saccharomonospora marina XMU15</name>
    <dbReference type="NCBI Taxonomy" id="882083"/>
    <lineage>
        <taxon>Bacteria</taxon>
        <taxon>Bacillati</taxon>
        <taxon>Actinomycetota</taxon>
        <taxon>Actinomycetes</taxon>
        <taxon>Pseudonocardiales</taxon>
        <taxon>Pseudonocardiaceae</taxon>
        <taxon>Saccharomonospora</taxon>
    </lineage>
</organism>
<dbReference type="Proteomes" id="UP000004926">
    <property type="component" value="Chromosome"/>
</dbReference>
<keyword evidence="4" id="KW-1185">Reference proteome</keyword>
<dbReference type="PANTHER" id="PTHR23028:SF53">
    <property type="entry name" value="ACYL_TRANSF_3 DOMAIN-CONTAINING PROTEIN"/>
    <property type="match status" value="1"/>
</dbReference>
<feature type="transmembrane region" description="Helical" evidence="1">
    <location>
        <begin position="12"/>
        <end position="34"/>
    </location>
</feature>
<feature type="transmembrane region" description="Helical" evidence="1">
    <location>
        <begin position="214"/>
        <end position="236"/>
    </location>
</feature>
<dbReference type="PANTHER" id="PTHR23028">
    <property type="entry name" value="ACETYLTRANSFERASE"/>
    <property type="match status" value="1"/>
</dbReference>
<feature type="domain" description="Acyltransferase 3" evidence="2">
    <location>
        <begin position="21"/>
        <end position="357"/>
    </location>
</feature>
<evidence type="ECO:0000256" key="1">
    <source>
        <dbReference type="SAM" id="Phobius"/>
    </source>
</evidence>
<feature type="transmembrane region" description="Helical" evidence="1">
    <location>
        <begin position="99"/>
        <end position="119"/>
    </location>
</feature>
<dbReference type="OrthoDB" id="9796461at2"/>
<reference evidence="3 4" key="1">
    <citation type="journal article" date="2012" name="Stand. Genomic Sci.">
        <title>Genome sequence of the ocean sediment bacterium Saccharomonospora marina type strain (XMU15(T)).</title>
        <authorList>
            <person name="Klenk H.P."/>
            <person name="Lu M."/>
            <person name="Lucas S."/>
            <person name="Lapidus A."/>
            <person name="Copeland A."/>
            <person name="Pitluck S."/>
            <person name="Goodwin L.A."/>
            <person name="Han C."/>
            <person name="Tapia R."/>
            <person name="Brambilla E.M."/>
            <person name="Potter G."/>
            <person name="Land M."/>
            <person name="Ivanova N."/>
            <person name="Rohde M."/>
            <person name="Goker M."/>
            <person name="Detter J.C."/>
            <person name="Li W.J."/>
            <person name="Kyrpides N.C."/>
            <person name="Woyke T."/>
        </authorList>
    </citation>
    <scope>NUCLEOTIDE SEQUENCE [LARGE SCALE GENOMIC DNA]</scope>
    <source>
        <strain evidence="3 4">XMU15</strain>
    </source>
</reference>
<keyword evidence="1" id="KW-0812">Transmembrane</keyword>
<dbReference type="Pfam" id="PF01757">
    <property type="entry name" value="Acyl_transf_3"/>
    <property type="match status" value="1"/>
</dbReference>
<sequence>MDTTQPRKISVRAVGATLPTLTALRFVAALIVFFSHARYLGLFGDDEVASGFEWLFRQGPISVGFFFVLSGFILAWSARDDDTPPRFWRRRFFKIYPNHILTFLATLVIFATVAQPAVSDDYALANLFLVQSWFPSMEVFSSINPITWTLSCEVLFYFTFPWWKRLIDRIAPARLWLWAGAMVAAVFLIAAVALALPAEPAVPWSQTYSLNQYWLVYVFPPVRIFDFVLGIVLARIVQTGRRLPIGFGGAALLTAVSYVVSTELQGTFSLVALNIVPIGLLVAAGARADIEGRPTFLRWRPIVFAGELSYAFYLWHYLVLFHGLLWLDQRTDLETLPAVGLLLLLLTATVLLAWPTYVLFERPIMRRFAVSRRHRAAVTQPAVAGRDSAAADN</sequence>
<feature type="transmembrane region" description="Helical" evidence="1">
    <location>
        <begin position="243"/>
        <end position="261"/>
    </location>
</feature>
<dbReference type="GO" id="GO:0016020">
    <property type="term" value="C:membrane"/>
    <property type="evidence" value="ECO:0007669"/>
    <property type="project" value="TreeGrafter"/>
</dbReference>
<evidence type="ECO:0000259" key="2">
    <source>
        <dbReference type="Pfam" id="PF01757"/>
    </source>
</evidence>
<dbReference type="RefSeq" id="WP_009156134.1">
    <property type="nucleotide sequence ID" value="NZ_CM001439.1"/>
</dbReference>
<dbReference type="EMBL" id="CM001439">
    <property type="protein sequence ID" value="EHR52756.1"/>
    <property type="molecule type" value="Genomic_DNA"/>
</dbReference>
<proteinExistence type="predicted"/>
<dbReference type="STRING" id="882083.SacmaDRAFT_4573"/>